<dbReference type="InterPro" id="IPR028002">
    <property type="entry name" value="Myb_DNA-bind_5"/>
</dbReference>
<feature type="compositionally biased region" description="Basic and acidic residues" evidence="1">
    <location>
        <begin position="79"/>
        <end position="93"/>
    </location>
</feature>
<evidence type="ECO:0000313" key="3">
    <source>
        <dbReference type="EMBL" id="CAH3155515.1"/>
    </source>
</evidence>
<dbReference type="PANTHER" id="PTHR23098:SF16">
    <property type="entry name" value="REGULATORY PROTEIN ZESTE"/>
    <property type="match status" value="1"/>
</dbReference>
<evidence type="ECO:0000256" key="1">
    <source>
        <dbReference type="SAM" id="MobiDB-lite"/>
    </source>
</evidence>
<dbReference type="EMBL" id="CALNXJ010000058">
    <property type="protein sequence ID" value="CAH3155515.1"/>
    <property type="molecule type" value="Genomic_DNA"/>
</dbReference>
<comment type="caution">
    <text evidence="3">The sequence shown here is derived from an EMBL/GenBank/DDBJ whole genome shotgun (WGS) entry which is preliminary data.</text>
</comment>
<keyword evidence="4" id="KW-1185">Reference proteome</keyword>
<name>A0AAU9XQB3_9CNID</name>
<feature type="region of interest" description="Disordered" evidence="1">
    <location>
        <begin position="79"/>
        <end position="108"/>
    </location>
</feature>
<gene>
    <name evidence="3" type="ORF">PMEA_00028036</name>
</gene>
<organism evidence="3 4">
    <name type="scientific">Pocillopora meandrina</name>
    <dbReference type="NCBI Taxonomy" id="46732"/>
    <lineage>
        <taxon>Eukaryota</taxon>
        <taxon>Metazoa</taxon>
        <taxon>Cnidaria</taxon>
        <taxon>Anthozoa</taxon>
        <taxon>Hexacorallia</taxon>
        <taxon>Scleractinia</taxon>
        <taxon>Astrocoeniina</taxon>
        <taxon>Pocilloporidae</taxon>
        <taxon>Pocillopora</taxon>
    </lineage>
</organism>
<evidence type="ECO:0000259" key="2">
    <source>
        <dbReference type="Pfam" id="PF13873"/>
    </source>
</evidence>
<protein>
    <recommendedName>
        <fullName evidence="2">Myb/SANT-like DNA-binding domain-containing protein</fullName>
    </recommendedName>
</protein>
<feature type="domain" description="Myb/SANT-like DNA-binding" evidence="2">
    <location>
        <begin position="10"/>
        <end position="84"/>
    </location>
</feature>
<feature type="compositionally biased region" description="Pro residues" evidence="1">
    <location>
        <begin position="98"/>
        <end position="108"/>
    </location>
</feature>
<dbReference type="AlphaFoldDB" id="A0AAU9XQB3"/>
<proteinExistence type="predicted"/>
<sequence>MASPAKKVQKADFSPAEISVLTEKFEENMDILQSKFTNSITNAKKNKIWEEILEAVNAVGVTARSTQEVRDKWKNLQSHAKREFSSFKSEQKKTGGGPAPPNPSEASL</sequence>
<feature type="non-terminal residue" evidence="3">
    <location>
        <position position="108"/>
    </location>
</feature>
<dbReference type="PANTHER" id="PTHR23098">
    <property type="entry name" value="AGAP001331-PA-RELATED"/>
    <property type="match status" value="1"/>
</dbReference>
<dbReference type="Proteomes" id="UP001159428">
    <property type="component" value="Unassembled WGS sequence"/>
</dbReference>
<dbReference type="Gene3D" id="1.10.10.60">
    <property type="entry name" value="Homeodomain-like"/>
    <property type="match status" value="1"/>
</dbReference>
<reference evidence="3 4" key="1">
    <citation type="submission" date="2022-05" db="EMBL/GenBank/DDBJ databases">
        <authorList>
            <consortium name="Genoscope - CEA"/>
            <person name="William W."/>
        </authorList>
    </citation>
    <scope>NUCLEOTIDE SEQUENCE [LARGE SCALE GENOMIC DNA]</scope>
</reference>
<dbReference type="Pfam" id="PF13873">
    <property type="entry name" value="Myb_DNA-bind_5"/>
    <property type="match status" value="1"/>
</dbReference>
<dbReference type="GO" id="GO:0005634">
    <property type="term" value="C:nucleus"/>
    <property type="evidence" value="ECO:0007669"/>
    <property type="project" value="TreeGrafter"/>
</dbReference>
<accession>A0AAU9XQB3</accession>
<evidence type="ECO:0000313" key="4">
    <source>
        <dbReference type="Proteomes" id="UP001159428"/>
    </source>
</evidence>